<gene>
    <name evidence="1" type="ORF">BDQ94DRAFT_92408</name>
</gene>
<accession>A0A3F3QFG9</accession>
<protein>
    <submittedName>
        <fullName evidence="1">Uncharacterized protein</fullName>
    </submittedName>
</protein>
<dbReference type="EMBL" id="KZ852035">
    <property type="protein sequence ID" value="RDH37749.1"/>
    <property type="molecule type" value="Genomic_DNA"/>
</dbReference>
<proteinExistence type="predicted"/>
<evidence type="ECO:0000313" key="1">
    <source>
        <dbReference type="EMBL" id="RDH37749.1"/>
    </source>
</evidence>
<reference evidence="1 2" key="1">
    <citation type="submission" date="2018-07" db="EMBL/GenBank/DDBJ databases">
        <title>The genomes of Aspergillus section Nigri reveals drivers in fungal speciation.</title>
        <authorList>
            <consortium name="DOE Joint Genome Institute"/>
            <person name="Vesth T.C."/>
            <person name="Nybo J."/>
            <person name="Theobald S."/>
            <person name="Brandl J."/>
            <person name="Frisvad J.C."/>
            <person name="Nielsen K.F."/>
            <person name="Lyhne E.K."/>
            <person name="Kogle M.E."/>
            <person name="Kuo A."/>
            <person name="Riley R."/>
            <person name="Clum A."/>
            <person name="Nolan M."/>
            <person name="Lipzen A."/>
            <person name="Salamov A."/>
            <person name="Henrissat B."/>
            <person name="Wiebenga A."/>
            <person name="De vries R.P."/>
            <person name="Grigoriev I.V."/>
            <person name="Mortensen U.H."/>
            <person name="Andersen M.R."/>
            <person name="Baker S.E."/>
        </authorList>
    </citation>
    <scope>NUCLEOTIDE SEQUENCE [LARGE SCALE GENOMIC DNA]</scope>
    <source>
        <strain evidence="1 2">CBS 139.54b</strain>
    </source>
</reference>
<dbReference type="Proteomes" id="UP000253729">
    <property type="component" value="Unassembled WGS sequence"/>
</dbReference>
<sequence>MPVSLAQETRMGGAVTIKYWGLSLSRALYGRSRISFKIWLRAIIGALITILPNGIRNPPLCAKGDTRSSTDGMCDRHRGKSQLHTIGHGFVMT</sequence>
<keyword evidence="2" id="KW-1185">Reference proteome</keyword>
<dbReference type="RefSeq" id="XP_026630771.1">
    <property type="nucleotide sequence ID" value="XM_026776852.1"/>
</dbReference>
<dbReference type="AlphaFoldDB" id="A0A3F3QFG9"/>
<organism evidence="1 2">
    <name type="scientific">Aspergillus welwitschiae</name>
    <dbReference type="NCBI Taxonomy" id="1341132"/>
    <lineage>
        <taxon>Eukaryota</taxon>
        <taxon>Fungi</taxon>
        <taxon>Dikarya</taxon>
        <taxon>Ascomycota</taxon>
        <taxon>Pezizomycotina</taxon>
        <taxon>Eurotiomycetes</taxon>
        <taxon>Eurotiomycetidae</taxon>
        <taxon>Eurotiales</taxon>
        <taxon>Aspergillaceae</taxon>
        <taxon>Aspergillus</taxon>
        <taxon>Aspergillus subgen. Circumdati</taxon>
    </lineage>
</organism>
<evidence type="ECO:0000313" key="2">
    <source>
        <dbReference type="Proteomes" id="UP000253729"/>
    </source>
</evidence>
<name>A0A3F3QFG9_9EURO</name>
<dbReference type="GeneID" id="38145208"/>